<keyword evidence="1" id="KW-0812">Transmembrane</keyword>
<dbReference type="AlphaFoldDB" id="A0A850QEL2"/>
<dbReference type="Proteomes" id="UP000588051">
    <property type="component" value="Unassembled WGS sequence"/>
</dbReference>
<evidence type="ECO:0000313" key="2">
    <source>
        <dbReference type="EMBL" id="NVO78902.1"/>
    </source>
</evidence>
<name>A0A850QEL2_9BURK</name>
<protein>
    <submittedName>
        <fullName evidence="2">Uncharacterized protein</fullName>
    </submittedName>
</protein>
<sequence>MSETKRPKLQEPLTQLEIDRLRVRSRLAAAALIAFPILVSAYSITQLGSPLTFFFSLLILLNIIAFGLAWEVASEMWKKYSALPKENCASANHLFGQRRELEAYRQAIRQMGRPFVWADYWTASQFHSALSFCEVLEEKRKHEEDECKKLYGI</sequence>
<comment type="caution">
    <text evidence="2">The sequence shown here is derived from an EMBL/GenBank/DDBJ whole genome shotgun (WGS) entry which is preliminary data.</text>
</comment>
<evidence type="ECO:0000256" key="1">
    <source>
        <dbReference type="SAM" id="Phobius"/>
    </source>
</evidence>
<dbReference type="RefSeq" id="WP_176804439.1">
    <property type="nucleotide sequence ID" value="NZ_JABXYJ010000008.1"/>
</dbReference>
<feature type="transmembrane region" description="Helical" evidence="1">
    <location>
        <begin position="27"/>
        <end position="45"/>
    </location>
</feature>
<keyword evidence="3" id="KW-1185">Reference proteome</keyword>
<reference evidence="2 3" key="1">
    <citation type="submission" date="2020-06" db="EMBL/GenBank/DDBJ databases">
        <authorList>
            <person name="Qiu C."/>
            <person name="Liu Z."/>
        </authorList>
    </citation>
    <scope>NUCLEOTIDE SEQUENCE [LARGE SCALE GENOMIC DNA]</scope>
    <source>
        <strain evidence="2 3">EM 1</strain>
    </source>
</reference>
<evidence type="ECO:0000313" key="3">
    <source>
        <dbReference type="Proteomes" id="UP000588051"/>
    </source>
</evidence>
<keyword evidence="1" id="KW-1133">Transmembrane helix</keyword>
<organism evidence="2 3">
    <name type="scientific">Undibacterium oligocarboniphilum</name>
    <dbReference type="NCBI Taxonomy" id="666702"/>
    <lineage>
        <taxon>Bacteria</taxon>
        <taxon>Pseudomonadati</taxon>
        <taxon>Pseudomonadota</taxon>
        <taxon>Betaproteobacteria</taxon>
        <taxon>Burkholderiales</taxon>
        <taxon>Oxalobacteraceae</taxon>
        <taxon>Undibacterium</taxon>
    </lineage>
</organism>
<proteinExistence type="predicted"/>
<gene>
    <name evidence="2" type="ORF">HV832_13820</name>
</gene>
<accession>A0A850QEL2</accession>
<dbReference type="EMBL" id="JABXYJ010000008">
    <property type="protein sequence ID" value="NVO78902.1"/>
    <property type="molecule type" value="Genomic_DNA"/>
</dbReference>
<keyword evidence="1" id="KW-0472">Membrane</keyword>
<feature type="transmembrane region" description="Helical" evidence="1">
    <location>
        <begin position="51"/>
        <end position="70"/>
    </location>
</feature>